<dbReference type="AlphaFoldDB" id="A0AAD0W926"/>
<dbReference type="InterPro" id="IPR024884">
    <property type="entry name" value="NAPE-PLD"/>
</dbReference>
<reference evidence="2 3" key="1">
    <citation type="submission" date="2018-08" db="EMBL/GenBank/DDBJ databases">
        <title>Complete genome sequence of JP2-74.</title>
        <authorList>
            <person name="Wu L."/>
        </authorList>
    </citation>
    <scope>NUCLEOTIDE SEQUENCE [LARGE SCALE GENOMIC DNA]</scope>
    <source>
        <strain evidence="2 3">JP2-74</strain>
    </source>
</reference>
<accession>A0AAD0W926</accession>
<evidence type="ECO:0000313" key="2">
    <source>
        <dbReference type="EMBL" id="AXT46992.1"/>
    </source>
</evidence>
<keyword evidence="3" id="KW-1185">Reference proteome</keyword>
<dbReference type="SUPFAM" id="SSF56281">
    <property type="entry name" value="Metallo-hydrolase/oxidoreductase"/>
    <property type="match status" value="1"/>
</dbReference>
<dbReference type="KEGG" id="crz:D1345_12635"/>
<protein>
    <submittedName>
        <fullName evidence="2">MBL fold metallo-hydrolase</fullName>
    </submittedName>
</protein>
<dbReference type="PIRSF" id="PIRSF038896">
    <property type="entry name" value="NAPE-PLD"/>
    <property type="match status" value="1"/>
</dbReference>
<organism evidence="2 3">
    <name type="scientific">Chromobacterium rhizoryzae</name>
    <dbReference type="NCBI Taxonomy" id="1778675"/>
    <lineage>
        <taxon>Bacteria</taxon>
        <taxon>Pseudomonadati</taxon>
        <taxon>Pseudomonadota</taxon>
        <taxon>Betaproteobacteria</taxon>
        <taxon>Neisseriales</taxon>
        <taxon>Chromobacteriaceae</taxon>
        <taxon>Chromobacterium</taxon>
    </lineage>
</organism>
<dbReference type="PANTHER" id="PTHR15032">
    <property type="entry name" value="N-ACYL-PHOSPHATIDYLETHANOLAMINE-HYDROLYZING PHOSPHOLIPASE D"/>
    <property type="match status" value="1"/>
</dbReference>
<dbReference type="Gene3D" id="3.60.15.10">
    <property type="entry name" value="Ribonuclease Z/Hydroxyacylglutathione hydrolase-like"/>
    <property type="match status" value="1"/>
</dbReference>
<name>A0AAD0W926_9NEIS</name>
<evidence type="ECO:0000313" key="3">
    <source>
        <dbReference type="Proteomes" id="UP000259465"/>
    </source>
</evidence>
<sequence length="354" mass="41007">MPESFRYGDVMSRLKSWLRHRWPLPVYRPDPLLPHHGADGYRNLYPFQQPKLADVLRWEWQRRRMPAVRHRLERIPRRVPELAALNGNRERPSLTWVAHPTSFIQLCGKNILIDPVWSQRASPFQWAGPERQSPPPMALQELPAIDLVLITHNHYDHLDFNTVRRLARQAAACPRFVAPLGVGVILRHAGVPASRIHELDWWQCYRLDGVEAELTPAHHWSNRWMFGDENRALWGGFAVRGDGLQFWYPGDTGYQDQLFRLIGERIGLVDLALLPIGAYEPRWFLSPQHVNPEEAVRILLDTGARAAWAVHWGSFILTDEPLDRPQDDLAAALALWNISPEVFKRPAMGETRWF</sequence>
<dbReference type="InterPro" id="IPR001279">
    <property type="entry name" value="Metallo-B-lactamas"/>
</dbReference>
<proteinExistence type="predicted"/>
<feature type="domain" description="Metallo-beta-lactamase" evidence="1">
    <location>
        <begin position="110"/>
        <end position="312"/>
    </location>
</feature>
<evidence type="ECO:0000259" key="1">
    <source>
        <dbReference type="Pfam" id="PF12706"/>
    </source>
</evidence>
<dbReference type="GO" id="GO:0008270">
    <property type="term" value="F:zinc ion binding"/>
    <property type="evidence" value="ECO:0007669"/>
    <property type="project" value="InterPro"/>
</dbReference>
<dbReference type="GO" id="GO:0070290">
    <property type="term" value="F:N-acylphosphatidylethanolamine-specific phospholipase D activity"/>
    <property type="evidence" value="ECO:0007669"/>
    <property type="project" value="InterPro"/>
</dbReference>
<gene>
    <name evidence="2" type="ORF">D1345_12635</name>
</gene>
<dbReference type="PANTHER" id="PTHR15032:SF4">
    <property type="entry name" value="N-ACYL-PHOSPHATIDYLETHANOLAMINE-HYDROLYZING PHOSPHOLIPASE D"/>
    <property type="match status" value="1"/>
</dbReference>
<dbReference type="Pfam" id="PF12706">
    <property type="entry name" value="Lactamase_B_2"/>
    <property type="match status" value="1"/>
</dbReference>
<dbReference type="GO" id="GO:0005737">
    <property type="term" value="C:cytoplasm"/>
    <property type="evidence" value="ECO:0007669"/>
    <property type="project" value="TreeGrafter"/>
</dbReference>
<dbReference type="Proteomes" id="UP000259465">
    <property type="component" value="Chromosome"/>
</dbReference>
<dbReference type="InterPro" id="IPR036866">
    <property type="entry name" value="RibonucZ/Hydroxyglut_hydro"/>
</dbReference>
<dbReference type="EMBL" id="CP031968">
    <property type="protein sequence ID" value="AXT46992.1"/>
    <property type="molecule type" value="Genomic_DNA"/>
</dbReference>